<dbReference type="SUPFAM" id="SSF53187">
    <property type="entry name" value="Zn-dependent exopeptidases"/>
    <property type="match status" value="1"/>
</dbReference>
<organism evidence="1">
    <name type="scientific">marine sediment metagenome</name>
    <dbReference type="NCBI Taxonomy" id="412755"/>
    <lineage>
        <taxon>unclassified sequences</taxon>
        <taxon>metagenomes</taxon>
        <taxon>ecological metagenomes</taxon>
    </lineage>
</organism>
<dbReference type="GO" id="GO:0046657">
    <property type="term" value="P:folic acid catabolic process"/>
    <property type="evidence" value="ECO:0007669"/>
    <property type="project" value="TreeGrafter"/>
</dbReference>
<dbReference type="GO" id="GO:0005737">
    <property type="term" value="C:cytoplasm"/>
    <property type="evidence" value="ECO:0007669"/>
    <property type="project" value="TreeGrafter"/>
</dbReference>
<feature type="non-terminal residue" evidence="1">
    <location>
        <position position="1"/>
    </location>
</feature>
<dbReference type="PANTHER" id="PTHR30575">
    <property type="entry name" value="PEPTIDASE M20"/>
    <property type="match status" value="1"/>
</dbReference>
<comment type="caution">
    <text evidence="1">The sequence shown here is derived from an EMBL/GenBank/DDBJ whole genome shotgun (WGS) entry which is preliminary data.</text>
</comment>
<dbReference type="Gene3D" id="3.40.630.10">
    <property type="entry name" value="Zn peptidases"/>
    <property type="match status" value="1"/>
</dbReference>
<dbReference type="InterPro" id="IPR036264">
    <property type="entry name" value="Bact_exopeptidase_dim_dom"/>
</dbReference>
<name>X0UX76_9ZZZZ</name>
<dbReference type="GO" id="GO:0071713">
    <property type="term" value="F:para-aminobenzoyl-glutamate hydrolase activity"/>
    <property type="evidence" value="ECO:0007669"/>
    <property type="project" value="TreeGrafter"/>
</dbReference>
<dbReference type="InterPro" id="IPR052030">
    <property type="entry name" value="Peptidase_M20/M20A_hydrolases"/>
</dbReference>
<reference evidence="1" key="1">
    <citation type="journal article" date="2014" name="Front. Microbiol.">
        <title>High frequency of phylogenetically diverse reductive dehalogenase-homologous genes in deep subseafloor sedimentary metagenomes.</title>
        <authorList>
            <person name="Kawai M."/>
            <person name="Futagami T."/>
            <person name="Toyoda A."/>
            <person name="Takaki Y."/>
            <person name="Nishi S."/>
            <person name="Hori S."/>
            <person name="Arai W."/>
            <person name="Tsubouchi T."/>
            <person name="Morono Y."/>
            <person name="Uchiyama I."/>
            <person name="Ito T."/>
            <person name="Fujiyama A."/>
            <person name="Inagaki F."/>
            <person name="Takami H."/>
        </authorList>
    </citation>
    <scope>NUCLEOTIDE SEQUENCE</scope>
    <source>
        <strain evidence="1">Expedition CK06-06</strain>
    </source>
</reference>
<accession>X0UX76</accession>
<sequence>TDGGQAVNVVPEHAAGAFLLRAEDDDYLEELKEKVLACFLAGAEATGARLEYRWGEEARYRAMRSNRALAEAYRRNMEALGREVQECDSQRSMGSTDMGNVSVLVPAIHPTVDIAPPDVLIHTPEFRDVAASEAGHRGLLDSAKAMAMTAADVLLDADLRRWIEEEFRGGE</sequence>
<evidence type="ECO:0008006" key="2">
    <source>
        <dbReference type="Google" id="ProtNLM"/>
    </source>
</evidence>
<protein>
    <recommendedName>
        <fullName evidence="2">Peptidase M20 dimerisation domain-containing protein</fullName>
    </recommendedName>
</protein>
<proteinExistence type="predicted"/>
<dbReference type="EMBL" id="BARS01028134">
    <property type="protein sequence ID" value="GAG04908.1"/>
    <property type="molecule type" value="Genomic_DNA"/>
</dbReference>
<dbReference type="AlphaFoldDB" id="X0UX76"/>
<gene>
    <name evidence="1" type="ORF">S01H1_44122</name>
</gene>
<dbReference type="SUPFAM" id="SSF55031">
    <property type="entry name" value="Bacterial exopeptidase dimerisation domain"/>
    <property type="match status" value="1"/>
</dbReference>
<dbReference type="GO" id="GO:0016805">
    <property type="term" value="F:dipeptidase activity"/>
    <property type="evidence" value="ECO:0007669"/>
    <property type="project" value="TreeGrafter"/>
</dbReference>
<dbReference type="PANTHER" id="PTHR30575:SF0">
    <property type="entry name" value="XAA-ARG DIPEPTIDASE"/>
    <property type="match status" value="1"/>
</dbReference>
<evidence type="ECO:0000313" key="1">
    <source>
        <dbReference type="EMBL" id="GAG04908.1"/>
    </source>
</evidence>